<dbReference type="SUPFAM" id="SSF53474">
    <property type="entry name" value="alpha/beta-Hydrolases"/>
    <property type="match status" value="1"/>
</dbReference>
<name>A0AAW8FUC2_9ACTN</name>
<dbReference type="InterPro" id="IPR051601">
    <property type="entry name" value="Serine_prot/Carboxylest_S33"/>
</dbReference>
<comment type="similarity">
    <text evidence="1">Belongs to the peptidase S33 family.</text>
</comment>
<dbReference type="InterPro" id="IPR000073">
    <property type="entry name" value="AB_hydrolase_1"/>
</dbReference>
<dbReference type="EMBL" id="JAUSZV010000006">
    <property type="protein sequence ID" value="MDQ0913558.1"/>
    <property type="molecule type" value="Genomic_DNA"/>
</dbReference>
<evidence type="ECO:0000313" key="5">
    <source>
        <dbReference type="EMBL" id="MDQ0913558.1"/>
    </source>
</evidence>
<feature type="region of interest" description="Disordered" evidence="3">
    <location>
        <begin position="323"/>
        <end position="373"/>
    </location>
</feature>
<dbReference type="InterPro" id="IPR002410">
    <property type="entry name" value="Peptidase_S33"/>
</dbReference>
<dbReference type="InterPro" id="IPR029058">
    <property type="entry name" value="AB_hydrolase_fold"/>
</dbReference>
<organism evidence="5 6">
    <name type="scientific">Streptomyces canus</name>
    <dbReference type="NCBI Taxonomy" id="58343"/>
    <lineage>
        <taxon>Bacteria</taxon>
        <taxon>Bacillati</taxon>
        <taxon>Actinomycetota</taxon>
        <taxon>Actinomycetes</taxon>
        <taxon>Kitasatosporales</taxon>
        <taxon>Streptomycetaceae</taxon>
        <taxon>Streptomyces</taxon>
        <taxon>Streptomyces aurantiacus group</taxon>
    </lineage>
</organism>
<feature type="domain" description="AB hydrolase-1" evidence="4">
    <location>
        <begin position="109"/>
        <end position="280"/>
    </location>
</feature>
<dbReference type="AlphaFoldDB" id="A0AAW8FUC2"/>
<comment type="caution">
    <text evidence="5">The sequence shown here is derived from an EMBL/GenBank/DDBJ whole genome shotgun (WGS) entry which is preliminary data.</text>
</comment>
<protein>
    <submittedName>
        <fullName evidence="5">Pimeloyl-ACP methyl ester carboxylesterase</fullName>
    </submittedName>
</protein>
<feature type="compositionally biased region" description="Low complexity" evidence="3">
    <location>
        <begin position="328"/>
        <end position="347"/>
    </location>
</feature>
<accession>A0AAW8FUC2</accession>
<dbReference type="GO" id="GO:0006508">
    <property type="term" value="P:proteolysis"/>
    <property type="evidence" value="ECO:0007669"/>
    <property type="project" value="InterPro"/>
</dbReference>
<reference evidence="5" key="1">
    <citation type="submission" date="2023-07" db="EMBL/GenBank/DDBJ databases">
        <title>Comparative genomics of wheat-associated soil bacteria to identify genetic determinants of phenazine resistance.</title>
        <authorList>
            <person name="Mouncey N."/>
        </authorList>
    </citation>
    <scope>NUCLEOTIDE SEQUENCE</scope>
    <source>
        <strain evidence="5">V4I22</strain>
    </source>
</reference>
<evidence type="ECO:0000259" key="4">
    <source>
        <dbReference type="Pfam" id="PF00561"/>
    </source>
</evidence>
<evidence type="ECO:0000256" key="3">
    <source>
        <dbReference type="SAM" id="MobiDB-lite"/>
    </source>
</evidence>
<dbReference type="Pfam" id="PF00561">
    <property type="entry name" value="Abhydrolase_1"/>
    <property type="match status" value="1"/>
</dbReference>
<evidence type="ECO:0000256" key="2">
    <source>
        <dbReference type="ARBA" id="ARBA00022801"/>
    </source>
</evidence>
<dbReference type="Gene3D" id="3.40.50.1820">
    <property type="entry name" value="alpha/beta hydrolase"/>
    <property type="match status" value="1"/>
</dbReference>
<proteinExistence type="inferred from homology"/>
<sequence>MPTTTASTVKRTAVEVGQVVVSAPRHEDGAAEFPSRCLVRFVVASVDGQSRSVVLAHGVHDLGVAAGGAVVAEHLVRAVVGLAPVPGVRIAVDAPRPPMPSWLGTALRTHRVVLVDQRGTGRSTPVSASTASGRPDVELAAYLGHFRADSIVADAEVVCRRLTRGRPWTILGQSYGGFVSLTYLSYAPDGLAGCLVTGGLPALTADAAEIYSRLYSRIAAKNSAYCRRYPEDVEGVRRMAEHLTAQDVRLPDEDRLTVARFRHPGKTLGTSGGFERVHWLLEDAWDGAELSASFRYPVMSATAAVGTQLRAAGVHLRSSRARASRIPTASWTATGGSSGAAAPRTSGVLPELMRPEGPLRPPSAPLGRGPLRR</sequence>
<evidence type="ECO:0000256" key="1">
    <source>
        <dbReference type="ARBA" id="ARBA00010088"/>
    </source>
</evidence>
<dbReference type="Proteomes" id="UP001234216">
    <property type="component" value="Unassembled WGS sequence"/>
</dbReference>
<evidence type="ECO:0000313" key="6">
    <source>
        <dbReference type="Proteomes" id="UP001234216"/>
    </source>
</evidence>
<gene>
    <name evidence="5" type="ORF">QFZ22_009630</name>
</gene>
<dbReference type="PANTHER" id="PTHR43248:SF2">
    <property type="entry name" value="PROLYL AMINOPEPTIDASE"/>
    <property type="match status" value="1"/>
</dbReference>
<dbReference type="PRINTS" id="PR00793">
    <property type="entry name" value="PROAMNOPTASE"/>
</dbReference>
<dbReference type="GO" id="GO:0004177">
    <property type="term" value="F:aminopeptidase activity"/>
    <property type="evidence" value="ECO:0007669"/>
    <property type="project" value="UniProtKB-EC"/>
</dbReference>
<dbReference type="PANTHER" id="PTHR43248">
    <property type="entry name" value="2-SUCCINYL-6-HYDROXY-2,4-CYCLOHEXADIENE-1-CARBOXYLATE SYNTHASE"/>
    <property type="match status" value="1"/>
</dbReference>
<keyword evidence="2" id="KW-0378">Hydrolase</keyword>